<organism evidence="7 8">
    <name type="scientific">Streptomyces diastatochromogenes</name>
    <dbReference type="NCBI Taxonomy" id="42236"/>
    <lineage>
        <taxon>Bacteria</taxon>
        <taxon>Bacillati</taxon>
        <taxon>Actinomycetota</taxon>
        <taxon>Actinomycetes</taxon>
        <taxon>Kitasatosporales</taxon>
        <taxon>Streptomycetaceae</taxon>
        <taxon>Streptomyces</taxon>
    </lineage>
</organism>
<dbReference type="RefSeq" id="WP_094222517.1">
    <property type="nucleotide sequence ID" value="NZ_MCGQ01000064.1"/>
</dbReference>
<gene>
    <name evidence="7" type="ORF">BEK98_43335</name>
</gene>
<reference evidence="7 8" key="1">
    <citation type="submission" date="2016-07" db="EMBL/GenBank/DDBJ databases">
        <title>Draft genome of Streptomyces diastatochromogenes.</title>
        <authorList>
            <person name="Podduturi R."/>
            <person name="Lukassen M.B."/>
            <person name="Clausen N."/>
            <person name="Nielsen J.L."/>
            <person name="Jorgensen N.O."/>
        </authorList>
    </citation>
    <scope>NUCLEOTIDE SEQUENCE [LARGE SCALE GENOMIC DNA]</scope>
    <source>
        <strain evidence="7 8">DSM 40608</strain>
    </source>
</reference>
<evidence type="ECO:0000256" key="2">
    <source>
        <dbReference type="ARBA" id="ARBA00022475"/>
    </source>
</evidence>
<dbReference type="PANTHER" id="PTHR32196">
    <property type="entry name" value="ABC TRANSPORTER PERMEASE PROTEIN YPHD-RELATED-RELATED"/>
    <property type="match status" value="1"/>
</dbReference>
<comment type="subcellular location">
    <subcellularLocation>
        <location evidence="1">Cell membrane</location>
        <topology evidence="1">Multi-pass membrane protein</topology>
    </subcellularLocation>
</comment>
<keyword evidence="2" id="KW-1003">Cell membrane</keyword>
<feature type="transmembrane region" description="Helical" evidence="6">
    <location>
        <begin position="173"/>
        <end position="193"/>
    </location>
</feature>
<comment type="caution">
    <text evidence="7">The sequence shown here is derived from an EMBL/GenBank/DDBJ whole genome shotgun (WGS) entry which is preliminary data.</text>
</comment>
<accession>A0A233RWG6</accession>
<dbReference type="InterPro" id="IPR001851">
    <property type="entry name" value="ABC_transp_permease"/>
</dbReference>
<dbReference type="CDD" id="cd06579">
    <property type="entry name" value="TM_PBP1_transp_AraH_like"/>
    <property type="match status" value="1"/>
</dbReference>
<dbReference type="GO" id="GO:0005886">
    <property type="term" value="C:plasma membrane"/>
    <property type="evidence" value="ECO:0007669"/>
    <property type="project" value="UniProtKB-SubCell"/>
</dbReference>
<evidence type="ECO:0000256" key="4">
    <source>
        <dbReference type="ARBA" id="ARBA00022989"/>
    </source>
</evidence>
<feature type="transmembrane region" description="Helical" evidence="6">
    <location>
        <begin position="262"/>
        <end position="287"/>
    </location>
</feature>
<evidence type="ECO:0000313" key="8">
    <source>
        <dbReference type="Proteomes" id="UP000215483"/>
    </source>
</evidence>
<dbReference type="GO" id="GO:0022857">
    <property type="term" value="F:transmembrane transporter activity"/>
    <property type="evidence" value="ECO:0007669"/>
    <property type="project" value="InterPro"/>
</dbReference>
<evidence type="ECO:0000256" key="3">
    <source>
        <dbReference type="ARBA" id="ARBA00022692"/>
    </source>
</evidence>
<feature type="transmembrane region" description="Helical" evidence="6">
    <location>
        <begin position="27"/>
        <end position="46"/>
    </location>
</feature>
<feature type="transmembrane region" description="Helical" evidence="6">
    <location>
        <begin position="58"/>
        <end position="77"/>
    </location>
</feature>
<evidence type="ECO:0000256" key="5">
    <source>
        <dbReference type="ARBA" id="ARBA00023136"/>
    </source>
</evidence>
<keyword evidence="5 6" id="KW-0472">Membrane</keyword>
<evidence type="ECO:0000256" key="6">
    <source>
        <dbReference type="SAM" id="Phobius"/>
    </source>
</evidence>
<protein>
    <submittedName>
        <fullName evidence="7">ABC transporter permease</fullName>
    </submittedName>
</protein>
<keyword evidence="3 6" id="KW-0812">Transmembrane</keyword>
<name>A0A233RWG6_STRDA</name>
<evidence type="ECO:0000256" key="1">
    <source>
        <dbReference type="ARBA" id="ARBA00004651"/>
    </source>
</evidence>
<dbReference type="AlphaFoldDB" id="A0A233RWG6"/>
<dbReference type="Pfam" id="PF02653">
    <property type="entry name" value="BPD_transp_2"/>
    <property type="match status" value="1"/>
</dbReference>
<evidence type="ECO:0000313" key="7">
    <source>
        <dbReference type="EMBL" id="OXY87747.1"/>
    </source>
</evidence>
<keyword evidence="4 6" id="KW-1133">Transmembrane helix</keyword>
<feature type="transmembrane region" description="Helical" evidence="6">
    <location>
        <begin position="222"/>
        <end position="242"/>
    </location>
</feature>
<dbReference type="EMBL" id="MCGQ01000064">
    <property type="protein sequence ID" value="OXY87747.1"/>
    <property type="molecule type" value="Genomic_DNA"/>
</dbReference>
<dbReference type="Proteomes" id="UP000215483">
    <property type="component" value="Unassembled WGS sequence"/>
</dbReference>
<keyword evidence="8" id="KW-1185">Reference proteome</keyword>
<sequence length="327" mass="32528">MTTADQVLTRPRSLAAGGLRVVRRHPLIAVLALMMLVFQLSSGSFLDLANLRGIATDAATLAVVAVPLALLVISGYLDLSVGSTLALGGLVAGWLAGEQHLSPVVAVLGALAAGAAVGAVNGILCCYLGLSPFIVTLGMLTAVRGLAQQLFPLPLSGFGSGFAWLGGAKIAGVAAPVVVAALVLVAGALFLVLTPAGRHVFAIGVNREAAHLSGIDIRRTPFTLFVVTGVAAALAGAVKASVLDSVVAGTSGAGFELTVLTAVLLGGVALTGGSGSILGVLLGVLFLGGLQNGLTLLNVPAFWQQMAQGTALVAGAALAHFAPKPTR</sequence>
<dbReference type="PANTHER" id="PTHR32196:SF72">
    <property type="entry name" value="RIBOSE IMPORT PERMEASE PROTEIN RBSC"/>
    <property type="match status" value="1"/>
</dbReference>
<feature type="transmembrane region" description="Helical" evidence="6">
    <location>
        <begin position="104"/>
        <end position="130"/>
    </location>
</feature>
<dbReference type="OrthoDB" id="4167395at2"/>
<proteinExistence type="predicted"/>